<dbReference type="GO" id="GO:0016791">
    <property type="term" value="F:phosphatase activity"/>
    <property type="evidence" value="ECO:0007669"/>
    <property type="project" value="UniProtKB-ARBA"/>
</dbReference>
<comment type="caution">
    <text evidence="3">The sequence shown here is derived from an EMBL/GenBank/DDBJ whole genome shotgun (WGS) entry which is preliminary data.</text>
</comment>
<gene>
    <name evidence="3" type="ORF">C1H76_6150</name>
</gene>
<reference evidence="3 4" key="1">
    <citation type="submission" date="2018-02" db="EMBL/GenBank/DDBJ databases">
        <title>Draft genome sequences of Elsinoe sp., causing black scab on jojoba.</title>
        <authorList>
            <person name="Stodart B."/>
            <person name="Jeffress S."/>
            <person name="Ash G."/>
            <person name="Arun Chinnappa K."/>
        </authorList>
    </citation>
    <scope>NUCLEOTIDE SEQUENCE [LARGE SCALE GENOMIC DNA]</scope>
    <source>
        <strain evidence="3 4">Hillstone_2</strain>
    </source>
</reference>
<dbReference type="SUPFAM" id="SSF52799">
    <property type="entry name" value="(Phosphotyrosine protein) phosphatases II"/>
    <property type="match status" value="1"/>
</dbReference>
<dbReference type="FunFam" id="3.90.190.10:FF:000157">
    <property type="entry name" value="Protein-tyrosine phosphatase"/>
    <property type="match status" value="1"/>
</dbReference>
<dbReference type="PANTHER" id="PTHR43883:SF1">
    <property type="entry name" value="GLUCONOKINASE"/>
    <property type="match status" value="1"/>
</dbReference>
<dbReference type="Gene3D" id="3.90.190.10">
    <property type="entry name" value="Protein tyrosine phosphatase superfamily"/>
    <property type="match status" value="1"/>
</dbReference>
<evidence type="ECO:0000313" key="3">
    <source>
        <dbReference type="EMBL" id="TKX21654.1"/>
    </source>
</evidence>
<dbReference type="PROSITE" id="PS50056">
    <property type="entry name" value="TYR_PHOSPHATASE_2"/>
    <property type="match status" value="1"/>
</dbReference>
<dbReference type="AlphaFoldDB" id="A0A4U7B0T2"/>
<dbReference type="InterPro" id="IPR052732">
    <property type="entry name" value="Cell-binding_unc_protein"/>
</dbReference>
<dbReference type="InterPro" id="IPR054498">
    <property type="entry name" value="2H-SAK"/>
</dbReference>
<protein>
    <submittedName>
        <fullName evidence="3">RNA ligase-like protein</fullName>
    </submittedName>
</protein>
<dbReference type="Proteomes" id="UP000308133">
    <property type="component" value="Unassembled WGS sequence"/>
</dbReference>
<accession>A0A4U7B0T2</accession>
<dbReference type="Gene3D" id="3.30.470.30">
    <property type="entry name" value="DNA ligase/mRNA capping enzyme"/>
    <property type="match status" value="1"/>
</dbReference>
<evidence type="ECO:0000256" key="1">
    <source>
        <dbReference type="ARBA" id="ARBA00022801"/>
    </source>
</evidence>
<dbReference type="SUPFAM" id="SSF56091">
    <property type="entry name" value="DNA ligase/mRNA capping enzyme, catalytic domain"/>
    <property type="match status" value="1"/>
</dbReference>
<dbReference type="PANTHER" id="PTHR43883">
    <property type="entry name" value="SLR0207 PROTEIN"/>
    <property type="match status" value="1"/>
</dbReference>
<dbReference type="InterPro" id="IPR029021">
    <property type="entry name" value="Prot-tyrosine_phosphatase-like"/>
</dbReference>
<dbReference type="EMBL" id="PTQR01000080">
    <property type="protein sequence ID" value="TKX21654.1"/>
    <property type="molecule type" value="Genomic_DNA"/>
</dbReference>
<dbReference type="Gene3D" id="3.40.50.300">
    <property type="entry name" value="P-loop containing nucleotide triphosphate hydrolases"/>
    <property type="match status" value="1"/>
</dbReference>
<dbReference type="InterPro" id="IPR000387">
    <property type="entry name" value="Tyr_Pase_dom"/>
</dbReference>
<dbReference type="Pfam" id="PF22784">
    <property type="entry name" value="PTP-SAK"/>
    <property type="match status" value="1"/>
</dbReference>
<dbReference type="InterPro" id="IPR057023">
    <property type="entry name" value="PTP-SAK"/>
</dbReference>
<dbReference type="GO" id="GO:0016874">
    <property type="term" value="F:ligase activity"/>
    <property type="evidence" value="ECO:0007669"/>
    <property type="project" value="UniProtKB-KW"/>
</dbReference>
<dbReference type="InterPro" id="IPR021122">
    <property type="entry name" value="RNA_ligase_dom_REL/Rnl2"/>
</dbReference>
<proteinExistence type="predicted"/>
<dbReference type="Pfam" id="PF09414">
    <property type="entry name" value="RNA_ligase"/>
    <property type="match status" value="1"/>
</dbReference>
<organism evidence="3 4">
    <name type="scientific">Elsinoe australis</name>
    <dbReference type="NCBI Taxonomy" id="40998"/>
    <lineage>
        <taxon>Eukaryota</taxon>
        <taxon>Fungi</taxon>
        <taxon>Dikarya</taxon>
        <taxon>Ascomycota</taxon>
        <taxon>Pezizomycotina</taxon>
        <taxon>Dothideomycetes</taxon>
        <taxon>Dothideomycetidae</taxon>
        <taxon>Myriangiales</taxon>
        <taxon>Elsinoaceae</taxon>
        <taxon>Elsinoe</taxon>
    </lineage>
</organism>
<dbReference type="Pfam" id="PF22547">
    <property type="entry name" value="2H-SAK"/>
    <property type="match status" value="1"/>
</dbReference>
<evidence type="ECO:0000259" key="2">
    <source>
        <dbReference type="PROSITE" id="PS50056"/>
    </source>
</evidence>
<name>A0A4U7B0T2_9PEZI</name>
<feature type="domain" description="Tyrosine specific protein phosphatases" evidence="2">
    <location>
        <begin position="338"/>
        <end position="418"/>
    </location>
</feature>
<dbReference type="InterPro" id="IPR027417">
    <property type="entry name" value="P-loop_NTPase"/>
</dbReference>
<keyword evidence="3" id="KW-0436">Ligase</keyword>
<sequence>MEIAPYRGGVAIVGTALYDMYYQFTTNDTPDQLPFPLHITLLTKAEYVACGKPTLPKLSLDDLDISYLHALGLGQRPERRPEVKWIVVVWYHVDRWRKALGLPVAQLHISITPANDHNLDKGITSLVDKNAAWQQCSEETLDHVLLSTPTPLHAAIAQTMAIRFPSSYKAYVRLGDLSKQDNPKLAMMAYVRALYLNPGLQIYIQKQLVRLNGHVGWGPTINDVERQSVPKDLRARLIEPHIFTSTDFFSNTIWRTEVQVPREQPWFGDYRLPRFFSWIIPNRLAAMSTPRNESDVDQLQELGIDTVLTLTKEEPLPARWFEFKKINNIFLPVENYKPPSLAEMDYIYNQFTEKEDKTWLIHCGGGKGRAGTVLACILAMHSPAGEDSTSRPTLDKSTAITTTRTLRPGSIETPAQETFARNLRTIVINQDTTRSLSSCELAFSRPPCPGTLLVLDRCNPSVKERKRWLSLLQPPAASPSNPEEKPMVTAVHMSAPEEVCKSRIAARVGHPTIRAGGGANALAQMGRAMEAPRVEEGFDAVLTAGSFDAAREAAVLLGGEVGIVKFPRTPHLLDFGAVGEDDVLLDQGTDQGQGQGRGRGMGGMKVPEGGRLVVEEKVDGANMGVSFDSKAEVRVQNRSHWVCAGDGPQWKGLQAWVDKYLEALRGLLLRDEEMWERFVLYGEWCVARHSIHYTDLPGQFVAFDLFDRVQGSFVAREVLGRALEGTGIEQVPLVMVAEAGEQVDWKALMGTKSRFYEGPVEGVYVRVEDRERRRTIGRGKVVRGDFLSGDKHWSKQEIVYNGFARKEEWT</sequence>
<keyword evidence="1" id="KW-0378">Hydrolase</keyword>
<evidence type="ECO:0000313" key="4">
    <source>
        <dbReference type="Proteomes" id="UP000308133"/>
    </source>
</evidence>